<proteinExistence type="predicted"/>
<evidence type="ECO:0000259" key="2">
    <source>
        <dbReference type="Pfam" id="PF14291"/>
    </source>
</evidence>
<dbReference type="InterPro" id="IPR025398">
    <property type="entry name" value="DUF4371"/>
</dbReference>
<dbReference type="Pfam" id="PF05699">
    <property type="entry name" value="Dimer_Tnp_hAT"/>
    <property type="match status" value="1"/>
</dbReference>
<gene>
    <name evidence="3" type="ORF">KUF71_000768</name>
</gene>
<evidence type="ECO:0000313" key="4">
    <source>
        <dbReference type="Proteomes" id="UP001219518"/>
    </source>
</evidence>
<evidence type="ECO:0000259" key="1">
    <source>
        <dbReference type="Pfam" id="PF05699"/>
    </source>
</evidence>
<dbReference type="Proteomes" id="UP001219518">
    <property type="component" value="Unassembled WGS sequence"/>
</dbReference>
<feature type="domain" description="DUF4371" evidence="2">
    <location>
        <begin position="151"/>
        <end position="245"/>
    </location>
</feature>
<keyword evidence="4" id="KW-1185">Reference proteome</keyword>
<dbReference type="Pfam" id="PF14291">
    <property type="entry name" value="DUF4371"/>
    <property type="match status" value="1"/>
</dbReference>
<name>A0AAE1H4A2_9NEOP</name>
<comment type="caution">
    <text evidence="3">The sequence shown here is derived from an EMBL/GenBank/DDBJ whole genome shotgun (WGS) entry which is preliminary data.</text>
</comment>
<reference evidence="3" key="2">
    <citation type="journal article" date="2023" name="BMC Genomics">
        <title>Pest status, molecular evolution, and epigenetic factors derived from the genome assembly of Frankliniella fusca, a thysanopteran phytovirus vector.</title>
        <authorList>
            <person name="Catto M.A."/>
            <person name="Labadie P.E."/>
            <person name="Jacobson A.L."/>
            <person name="Kennedy G.G."/>
            <person name="Srinivasan R."/>
            <person name="Hunt B.G."/>
        </authorList>
    </citation>
    <scope>NUCLEOTIDE SEQUENCE</scope>
    <source>
        <strain evidence="3">PL_HMW_Pooled</strain>
    </source>
</reference>
<dbReference type="SUPFAM" id="SSF53098">
    <property type="entry name" value="Ribonuclease H-like"/>
    <property type="match status" value="1"/>
</dbReference>
<accession>A0AAE1H4A2</accession>
<feature type="domain" description="HAT C-terminal dimerisation" evidence="1">
    <location>
        <begin position="515"/>
        <end position="586"/>
    </location>
</feature>
<dbReference type="PANTHER" id="PTHR45749">
    <property type="match status" value="1"/>
</dbReference>
<dbReference type="PANTHER" id="PTHR45749:SF21">
    <property type="entry name" value="DUF4371 DOMAIN-CONTAINING PROTEIN"/>
    <property type="match status" value="1"/>
</dbReference>
<dbReference type="InterPro" id="IPR012337">
    <property type="entry name" value="RNaseH-like_sf"/>
</dbReference>
<dbReference type="AlphaFoldDB" id="A0AAE1H4A2"/>
<reference evidence="3" key="1">
    <citation type="submission" date="2021-07" db="EMBL/GenBank/DDBJ databases">
        <authorList>
            <person name="Catto M.A."/>
            <person name="Jacobson A."/>
            <person name="Kennedy G."/>
            <person name="Labadie P."/>
            <person name="Hunt B.G."/>
            <person name="Srinivasan R."/>
        </authorList>
    </citation>
    <scope>NUCLEOTIDE SEQUENCE</scope>
    <source>
        <strain evidence="3">PL_HMW_Pooled</strain>
        <tissue evidence="3">Head</tissue>
    </source>
</reference>
<protein>
    <submittedName>
        <fullName evidence="3">Zinc finger MYM-type protein 1</fullName>
    </submittedName>
</protein>
<dbReference type="GO" id="GO:0046983">
    <property type="term" value="F:protein dimerization activity"/>
    <property type="evidence" value="ECO:0007669"/>
    <property type="project" value="InterPro"/>
</dbReference>
<dbReference type="EMBL" id="JAHWGI010000375">
    <property type="protein sequence ID" value="KAK3914318.1"/>
    <property type="molecule type" value="Genomic_DNA"/>
</dbReference>
<evidence type="ECO:0000313" key="3">
    <source>
        <dbReference type="EMBL" id="KAK3914318.1"/>
    </source>
</evidence>
<sequence>MGKWGKYLKKYNPKWESNPALKGWLRASTEEEVLNGKPEAFCKYCKTHIRAQFNDLKAHSETGKHKGKAAAFDRTSQTTMHNYGAVEVSESTKTCEMKLAVFIAAHSSIHSIDHLGELLSVLGKGSLLEHTRLHRTKCSKLIENVIAPVLLQELIADIGDEPYSLIVDEVTDNSVRKFMGICVRFYSKKQQKMVSDFLGLVQVTRCTGRDLSDALKQFLVSVGLRLINLRAVGTDGASNMCGQFNSFFSHLKNDVPHLALFKCVCDSIDKCAGHAFKCIPDELSVLLNGITNYFAHSALRWDEDSQYYKTINGKLPKKLIPLCQTRWLADKKAVALKPLFRSKNMLYLVFLKTVLKGINAVSKAFEKTDADITKLYSDLRSQVLVLAGRVLKQHCILEATRPGMLRSDEVQMLKNALNNRENHRPLEDLGVGEAFIKLAQAEKCPHEELLDIRHKCGAYLFTMLKLLLDKFPFNLDAVSKLKFMEKVMTSMNSKGNGWSSQLSRICPAYEGSIDAIDIVEFWSSVLNLKNASGEAPFEQISRFALMCLTLPISNALVERAFCVMSCIKCRRRNKMQLLMIEALMRLRIHLKPEKTEYSERTKSTAGVQSEFFGEHR</sequence>
<organism evidence="3 4">
    <name type="scientific">Frankliniella fusca</name>
    <dbReference type="NCBI Taxonomy" id="407009"/>
    <lineage>
        <taxon>Eukaryota</taxon>
        <taxon>Metazoa</taxon>
        <taxon>Ecdysozoa</taxon>
        <taxon>Arthropoda</taxon>
        <taxon>Hexapoda</taxon>
        <taxon>Insecta</taxon>
        <taxon>Pterygota</taxon>
        <taxon>Neoptera</taxon>
        <taxon>Paraneoptera</taxon>
        <taxon>Thysanoptera</taxon>
        <taxon>Terebrantia</taxon>
        <taxon>Thripoidea</taxon>
        <taxon>Thripidae</taxon>
        <taxon>Frankliniella</taxon>
    </lineage>
</organism>
<dbReference type="InterPro" id="IPR008906">
    <property type="entry name" value="HATC_C_dom"/>
</dbReference>